<dbReference type="RefSeq" id="WP_189959608.1">
    <property type="nucleotide sequence ID" value="NZ_BMVG01000069.1"/>
</dbReference>
<dbReference type="AlphaFoldDB" id="A0A918YU82"/>
<reference evidence="2" key="1">
    <citation type="journal article" date="2014" name="Int. J. Syst. Evol. Microbiol.">
        <title>Complete genome sequence of Corynebacterium casei LMG S-19264T (=DSM 44701T), isolated from a smear-ripened cheese.</title>
        <authorList>
            <consortium name="US DOE Joint Genome Institute (JGI-PGF)"/>
            <person name="Walter F."/>
            <person name="Albersmeier A."/>
            <person name="Kalinowski J."/>
            <person name="Ruckert C."/>
        </authorList>
    </citation>
    <scope>NUCLEOTIDE SEQUENCE</scope>
    <source>
        <strain evidence="2">JCM 4714</strain>
    </source>
</reference>
<dbReference type="Pfam" id="PF13188">
    <property type="entry name" value="PAS_8"/>
    <property type="match status" value="1"/>
</dbReference>
<dbReference type="InterPro" id="IPR035965">
    <property type="entry name" value="PAS-like_dom_sf"/>
</dbReference>
<dbReference type="PROSITE" id="PS50112">
    <property type="entry name" value="PAS"/>
    <property type="match status" value="1"/>
</dbReference>
<feature type="domain" description="PAS" evidence="1">
    <location>
        <begin position="27"/>
        <end position="68"/>
    </location>
</feature>
<proteinExistence type="predicted"/>
<organism evidence="2 3">
    <name type="scientific">Streptomyces alanosinicus</name>
    <dbReference type="NCBI Taxonomy" id="68171"/>
    <lineage>
        <taxon>Bacteria</taxon>
        <taxon>Bacillati</taxon>
        <taxon>Actinomycetota</taxon>
        <taxon>Actinomycetes</taxon>
        <taxon>Kitasatosporales</taxon>
        <taxon>Streptomycetaceae</taxon>
        <taxon>Streptomyces</taxon>
    </lineage>
</organism>
<dbReference type="Proteomes" id="UP000655443">
    <property type="component" value="Unassembled WGS sequence"/>
</dbReference>
<dbReference type="GO" id="GO:0006355">
    <property type="term" value="P:regulation of DNA-templated transcription"/>
    <property type="evidence" value="ECO:0007669"/>
    <property type="project" value="InterPro"/>
</dbReference>
<dbReference type="SUPFAM" id="SSF55785">
    <property type="entry name" value="PYP-like sensor domain (PAS domain)"/>
    <property type="match status" value="2"/>
</dbReference>
<dbReference type="PANTHER" id="PTHR44757">
    <property type="entry name" value="DIGUANYLATE CYCLASE DGCP"/>
    <property type="match status" value="1"/>
</dbReference>
<gene>
    <name evidence="2" type="ORF">GCM10010339_91660</name>
</gene>
<dbReference type="InterPro" id="IPR013767">
    <property type="entry name" value="PAS_fold"/>
</dbReference>
<protein>
    <recommendedName>
        <fullName evidence="1">PAS domain-containing protein</fullName>
    </recommendedName>
</protein>
<reference evidence="2" key="2">
    <citation type="submission" date="2020-09" db="EMBL/GenBank/DDBJ databases">
        <authorList>
            <person name="Sun Q."/>
            <person name="Ohkuma M."/>
        </authorList>
    </citation>
    <scope>NUCLEOTIDE SEQUENCE</scope>
    <source>
        <strain evidence="2">JCM 4714</strain>
    </source>
</reference>
<evidence type="ECO:0000313" key="3">
    <source>
        <dbReference type="Proteomes" id="UP000655443"/>
    </source>
</evidence>
<dbReference type="NCBIfam" id="TIGR00229">
    <property type="entry name" value="sensory_box"/>
    <property type="match status" value="1"/>
</dbReference>
<dbReference type="InterPro" id="IPR052155">
    <property type="entry name" value="Biofilm_reg_signaling"/>
</dbReference>
<dbReference type="InterPro" id="IPR000014">
    <property type="entry name" value="PAS"/>
</dbReference>
<dbReference type="EMBL" id="BMVG01000069">
    <property type="protein sequence ID" value="GHE15809.1"/>
    <property type="molecule type" value="Genomic_DNA"/>
</dbReference>
<dbReference type="Gene3D" id="3.30.450.20">
    <property type="entry name" value="PAS domain"/>
    <property type="match status" value="1"/>
</dbReference>
<dbReference type="CDD" id="cd00130">
    <property type="entry name" value="PAS"/>
    <property type="match status" value="1"/>
</dbReference>
<name>A0A918YU82_9ACTN</name>
<dbReference type="Pfam" id="PF00989">
    <property type="entry name" value="PAS"/>
    <property type="match status" value="1"/>
</dbReference>
<comment type="caution">
    <text evidence="2">The sequence shown here is derived from an EMBL/GenBank/DDBJ whole genome shotgun (WGS) entry which is preliminary data.</text>
</comment>
<sequence length="194" mass="21176">MTNTDQTPDHTLLARAGEPREMPDAAIAMLDAEGIVVGWTHAAQQLVGYSAGEVVGRSAAHVLAPPDDERRASEFSEQCPAQGGWSGTAAIRHRDGQTLRMTLRVSLLRGRDAGIRWLVSVTDIGSLSSGATGEPVRESLLARAPIGIAVYDPQMRCVWVNDAMERHDGVPLHRRFGRGLRTHCPPSRPKRSRW</sequence>
<keyword evidence="3" id="KW-1185">Reference proteome</keyword>
<evidence type="ECO:0000313" key="2">
    <source>
        <dbReference type="EMBL" id="GHE15809.1"/>
    </source>
</evidence>
<dbReference type="SMART" id="SM00091">
    <property type="entry name" value="PAS"/>
    <property type="match status" value="2"/>
</dbReference>
<accession>A0A918YU82</accession>
<dbReference type="PANTHER" id="PTHR44757:SF2">
    <property type="entry name" value="BIOFILM ARCHITECTURE MAINTENANCE PROTEIN MBAA"/>
    <property type="match status" value="1"/>
</dbReference>
<evidence type="ECO:0000259" key="1">
    <source>
        <dbReference type="PROSITE" id="PS50112"/>
    </source>
</evidence>